<dbReference type="GO" id="GO:0061630">
    <property type="term" value="F:ubiquitin protein ligase activity"/>
    <property type="evidence" value="ECO:0007669"/>
    <property type="project" value="InterPro"/>
</dbReference>
<evidence type="ECO:0000256" key="2">
    <source>
        <dbReference type="ARBA" id="ARBA00022771"/>
    </source>
</evidence>
<dbReference type="OrthoDB" id="6270329at2759"/>
<dbReference type="EMBL" id="JAANYQ010000007">
    <property type="protein sequence ID" value="KAF4123138.1"/>
    <property type="molecule type" value="Genomic_DNA"/>
</dbReference>
<dbReference type="Pfam" id="PF13920">
    <property type="entry name" value="zf-C3HC4_3"/>
    <property type="match status" value="1"/>
</dbReference>
<keyword evidence="8" id="KW-1185">Reference proteome</keyword>
<evidence type="ECO:0000256" key="5">
    <source>
        <dbReference type="SAM" id="MobiDB-lite"/>
    </source>
</evidence>
<evidence type="ECO:0000313" key="7">
    <source>
        <dbReference type="EMBL" id="KAF4123138.1"/>
    </source>
</evidence>
<dbReference type="SUPFAM" id="SSF57850">
    <property type="entry name" value="RING/U-box"/>
    <property type="match status" value="1"/>
</dbReference>
<feature type="region of interest" description="Disordered" evidence="5">
    <location>
        <begin position="27"/>
        <end position="50"/>
    </location>
</feature>
<dbReference type="Gene3D" id="3.30.40.10">
    <property type="entry name" value="Zinc/RING finger domain, C3HC4 (zinc finger)"/>
    <property type="match status" value="1"/>
</dbReference>
<sequence>MQSRRYSTTSTAVDTVDTLRLTPSDNYRHASSAAATAAAAAVASPPPPPREWPQDDITLPSLTFVTNADLDELFGEDDHFLRDLATNDYSSPSTYPSFTTAYTSADNSNYHRETEPSTSAAHGHHNNNDIPPPSHPVSLTSRPSASTSFDSFRIFNTGPDTATISQNIGDGLDDDVTMSPSAHVSNKRRRAPDGESSAKRGNFVNLDGDDDDDDNPFRVTPVRRQHGMTAAAGGGRGGTYMIDLTAPPAPQAPSARDEQQQEPENGSSSSSTKLTKLSAFQCAICMDDAASLTVTHCGHLYCAECLHSSLHVETTRGRCPMCRAKLDVKPRSQYTTKTKGFYPLELKLMTKTRKGKRKADNIT</sequence>
<dbReference type="SMART" id="SM00184">
    <property type="entry name" value="RING"/>
    <property type="match status" value="1"/>
</dbReference>
<evidence type="ECO:0000256" key="3">
    <source>
        <dbReference type="ARBA" id="ARBA00022833"/>
    </source>
</evidence>
<evidence type="ECO:0000259" key="6">
    <source>
        <dbReference type="PROSITE" id="PS50089"/>
    </source>
</evidence>
<dbReference type="AlphaFoldDB" id="A0A9P5D0V4"/>
<dbReference type="GO" id="GO:0006511">
    <property type="term" value="P:ubiquitin-dependent protein catabolic process"/>
    <property type="evidence" value="ECO:0007669"/>
    <property type="project" value="TreeGrafter"/>
</dbReference>
<keyword evidence="2 4" id="KW-0863">Zinc-finger</keyword>
<dbReference type="GeneID" id="55972911"/>
<evidence type="ECO:0000313" key="8">
    <source>
        <dbReference type="Proteomes" id="UP000749293"/>
    </source>
</evidence>
<organism evidence="7 8">
    <name type="scientific">Geosmithia morbida</name>
    <dbReference type="NCBI Taxonomy" id="1094350"/>
    <lineage>
        <taxon>Eukaryota</taxon>
        <taxon>Fungi</taxon>
        <taxon>Dikarya</taxon>
        <taxon>Ascomycota</taxon>
        <taxon>Pezizomycotina</taxon>
        <taxon>Sordariomycetes</taxon>
        <taxon>Hypocreomycetidae</taxon>
        <taxon>Hypocreales</taxon>
        <taxon>Bionectriaceae</taxon>
        <taxon>Geosmithia</taxon>
    </lineage>
</organism>
<dbReference type="GO" id="GO:0140082">
    <property type="term" value="F:SUMO-ubiquitin ligase activity"/>
    <property type="evidence" value="ECO:0007669"/>
    <property type="project" value="TreeGrafter"/>
</dbReference>
<dbReference type="InterPro" id="IPR017907">
    <property type="entry name" value="Znf_RING_CS"/>
</dbReference>
<dbReference type="PANTHER" id="PTHR47094:SF1">
    <property type="entry name" value="RING-TYPE E3 UBIQUITIN TRANSFERASE"/>
    <property type="match status" value="1"/>
</dbReference>
<comment type="caution">
    <text evidence="7">The sequence shown here is derived from an EMBL/GenBank/DDBJ whole genome shotgun (WGS) entry which is preliminary data.</text>
</comment>
<keyword evidence="1" id="KW-0479">Metal-binding</keyword>
<evidence type="ECO:0000256" key="4">
    <source>
        <dbReference type="PROSITE-ProRule" id="PRU00175"/>
    </source>
</evidence>
<feature type="compositionally biased region" description="Low complexity" evidence="5">
    <location>
        <begin position="30"/>
        <end position="43"/>
    </location>
</feature>
<dbReference type="PANTHER" id="PTHR47094">
    <property type="entry name" value="ELFLESS, ISOFORM B"/>
    <property type="match status" value="1"/>
</dbReference>
<feature type="domain" description="RING-type" evidence="6">
    <location>
        <begin position="282"/>
        <end position="323"/>
    </location>
</feature>
<accession>A0A9P5D0V4</accession>
<evidence type="ECO:0000256" key="1">
    <source>
        <dbReference type="ARBA" id="ARBA00022723"/>
    </source>
</evidence>
<dbReference type="RefSeq" id="XP_035321790.1">
    <property type="nucleotide sequence ID" value="XM_035468656.1"/>
</dbReference>
<dbReference type="InterPro" id="IPR013083">
    <property type="entry name" value="Znf_RING/FYVE/PHD"/>
</dbReference>
<feature type="region of interest" description="Disordered" evidence="5">
    <location>
        <begin position="104"/>
        <end position="145"/>
    </location>
</feature>
<protein>
    <submittedName>
        <fullName evidence="7">E3 ubiquitin-protein ligase RNF5</fullName>
    </submittedName>
</protein>
<dbReference type="InterPro" id="IPR049627">
    <property type="entry name" value="SLX8"/>
</dbReference>
<dbReference type="Proteomes" id="UP000749293">
    <property type="component" value="Unassembled WGS sequence"/>
</dbReference>
<dbReference type="InterPro" id="IPR001841">
    <property type="entry name" value="Znf_RING"/>
</dbReference>
<proteinExistence type="predicted"/>
<gene>
    <name evidence="7" type="ORF">GMORB2_6686</name>
</gene>
<name>A0A9P5D0V4_9HYPO</name>
<reference evidence="7" key="1">
    <citation type="submission" date="2020-03" db="EMBL/GenBank/DDBJ databases">
        <title>Site-based positive gene gene selection in Geosmithia morbida across the United States reveals a broad range of putative effectors and factors for local host and environmental adapation.</title>
        <authorList>
            <person name="Onufrak A."/>
            <person name="Murdoch R.W."/>
            <person name="Gazis R."/>
            <person name="Huff M."/>
            <person name="Staton M."/>
            <person name="Klingeman W."/>
            <person name="Hadziabdic D."/>
        </authorList>
    </citation>
    <scope>NUCLEOTIDE SEQUENCE</scope>
    <source>
        <strain evidence="7">1262</strain>
    </source>
</reference>
<dbReference type="GO" id="GO:0032183">
    <property type="term" value="F:SUMO binding"/>
    <property type="evidence" value="ECO:0007669"/>
    <property type="project" value="TreeGrafter"/>
</dbReference>
<dbReference type="GO" id="GO:0033768">
    <property type="term" value="C:SUMO-targeted ubiquitin ligase complex"/>
    <property type="evidence" value="ECO:0007669"/>
    <property type="project" value="TreeGrafter"/>
</dbReference>
<dbReference type="PROSITE" id="PS00518">
    <property type="entry name" value="ZF_RING_1"/>
    <property type="match status" value="1"/>
</dbReference>
<feature type="region of interest" description="Disordered" evidence="5">
    <location>
        <begin position="164"/>
        <end position="272"/>
    </location>
</feature>
<keyword evidence="3" id="KW-0862">Zinc</keyword>
<dbReference type="GO" id="GO:0008270">
    <property type="term" value="F:zinc ion binding"/>
    <property type="evidence" value="ECO:0007669"/>
    <property type="project" value="UniProtKB-KW"/>
</dbReference>
<dbReference type="PROSITE" id="PS50089">
    <property type="entry name" value="ZF_RING_2"/>
    <property type="match status" value="1"/>
</dbReference>